<dbReference type="PANTHER" id="PTHR33371:SF16">
    <property type="entry name" value="MCE-FAMILY PROTEIN MCE3F"/>
    <property type="match status" value="1"/>
</dbReference>
<sequence>MLTRFVRIQLAIFTIASIVGVLVMVFTYMQVPTLLGIGRITVTLELPASGGLYRFSNVTYRGVQVGKVTKMDVSRTMATATLSLATSPKIPADLQAEVRSISAVGEQYVELLPRTDAPPYLQDGSVIPMWRTKIPQAVGPMLDQVSTLINSIPKDDLSGLLDESFKAFNGSGFDLGSLFDSSAQISADLNRVGDRSSTLIEDSGPLLDAQATTADSLRTWASSLAGITGQVVTNDPEVRTLLQEGPPAADEVSRLFDQIKPTLPILLANLTTFGQVGVTYHPSLEQVLVLLPPFVANVLSSAPENNPTGIPLGDFRVEIGDGPPCTVGFLPPSQWRSPADTTTVDTPDGLYCKLPQDAPIVVRGARNSPCMGVPGKRAPTVQECYSDKPYTPLAMRQHITGPYPFDPNLVAQGIPPDSRAEGNERLYTPTEGTPLPPGAVPSGTPPQGPPPGAPPLPLPPEGPPPPPEAPAPADAPQAGESPPPGDAPPPPQPGEVFPPLDTGGEVAATPSSFAANDSEPGTTVAVAHYDPQTGRYATPDGQVYRQSDLVDPARSWQDLVYRADQ</sequence>
<evidence type="ECO:0000256" key="2">
    <source>
        <dbReference type="SAM" id="Phobius"/>
    </source>
</evidence>
<evidence type="ECO:0000313" key="6">
    <source>
        <dbReference type="Proteomes" id="UP000220914"/>
    </source>
</evidence>
<evidence type="ECO:0000259" key="3">
    <source>
        <dbReference type="Pfam" id="PF02470"/>
    </source>
</evidence>
<reference evidence="4" key="3">
    <citation type="submission" date="2020-02" db="EMBL/GenBank/DDBJ databases">
        <authorList>
            <person name="Matsumoto Y."/>
            <person name="Motooka D."/>
            <person name="Nakamura S."/>
        </authorList>
    </citation>
    <scope>NUCLEOTIDE SEQUENCE</scope>
    <source>
        <strain evidence="4">JCM 6377</strain>
    </source>
</reference>
<protein>
    <submittedName>
        <fullName evidence="4">Mammalian cell entry protein</fullName>
    </submittedName>
    <submittedName>
        <fullName evidence="5">Virulence factor Mce</fullName>
    </submittedName>
</protein>
<dbReference type="Proteomes" id="UP000465302">
    <property type="component" value="Unassembled WGS sequence"/>
</dbReference>
<dbReference type="EMBL" id="BLKS01000004">
    <property type="protein sequence ID" value="GFG55646.1"/>
    <property type="molecule type" value="Genomic_DNA"/>
</dbReference>
<feature type="compositionally biased region" description="Pro residues" evidence="1">
    <location>
        <begin position="481"/>
        <end position="493"/>
    </location>
</feature>
<feature type="transmembrane region" description="Helical" evidence="2">
    <location>
        <begin position="12"/>
        <end position="31"/>
    </location>
</feature>
<evidence type="ECO:0000313" key="4">
    <source>
        <dbReference type="EMBL" id="GFG55646.1"/>
    </source>
</evidence>
<proteinExistence type="predicted"/>
<dbReference type="Pfam" id="PF02470">
    <property type="entry name" value="MlaD"/>
    <property type="match status" value="1"/>
</dbReference>
<dbReference type="AlphaFoldDB" id="A0A2A7N1K3"/>
<keyword evidence="2" id="KW-0472">Membrane</keyword>
<dbReference type="InterPro" id="IPR052336">
    <property type="entry name" value="MlaD_Phospholipid_Transporter"/>
</dbReference>
<accession>A0A2A7N1K3</accession>
<dbReference type="RefSeq" id="WP_097941004.1">
    <property type="nucleotide sequence ID" value="NZ_BLKS01000004.1"/>
</dbReference>
<evidence type="ECO:0000313" key="5">
    <source>
        <dbReference type="EMBL" id="PEG37663.1"/>
    </source>
</evidence>
<keyword evidence="6" id="KW-1185">Reference proteome</keyword>
<gene>
    <name evidence="5" type="ORF">CQY20_15595</name>
    <name evidence="4" type="ORF">MAGR_70870</name>
</gene>
<dbReference type="InterPro" id="IPR003399">
    <property type="entry name" value="Mce/MlaD"/>
</dbReference>
<keyword evidence="2" id="KW-1133">Transmembrane helix</keyword>
<dbReference type="EMBL" id="PDCP01000025">
    <property type="protein sequence ID" value="PEG37663.1"/>
    <property type="molecule type" value="Genomic_DNA"/>
</dbReference>
<reference evidence="4 7" key="2">
    <citation type="journal article" date="2019" name="Emerg. Microbes Infect.">
        <title>Comprehensive subspecies identification of 175 nontuberculous mycobacteria species based on 7547 genomic profiles.</title>
        <authorList>
            <person name="Matsumoto Y."/>
            <person name="Kinjo T."/>
            <person name="Motooka D."/>
            <person name="Nabeya D."/>
            <person name="Jung N."/>
            <person name="Uechi K."/>
            <person name="Horii T."/>
            <person name="Iida T."/>
            <person name="Fujita J."/>
            <person name="Nakamura S."/>
        </authorList>
    </citation>
    <scope>NUCLEOTIDE SEQUENCE [LARGE SCALE GENOMIC DNA]</scope>
    <source>
        <strain evidence="4 7">JCM 6377</strain>
    </source>
</reference>
<dbReference type="NCBIfam" id="TIGR00996">
    <property type="entry name" value="Mtu_fam_mce"/>
    <property type="match status" value="1"/>
</dbReference>
<evidence type="ECO:0000256" key="1">
    <source>
        <dbReference type="SAM" id="MobiDB-lite"/>
    </source>
</evidence>
<dbReference type="GO" id="GO:0005576">
    <property type="term" value="C:extracellular region"/>
    <property type="evidence" value="ECO:0007669"/>
    <property type="project" value="TreeGrafter"/>
</dbReference>
<feature type="domain" description="Mce/MlaD" evidence="3">
    <location>
        <begin position="40"/>
        <end position="113"/>
    </location>
</feature>
<dbReference type="PANTHER" id="PTHR33371">
    <property type="entry name" value="INTERMEMBRANE PHOSPHOLIPID TRANSPORT SYSTEM BINDING PROTEIN MLAD-RELATED"/>
    <property type="match status" value="1"/>
</dbReference>
<feature type="compositionally biased region" description="Pro residues" evidence="1">
    <location>
        <begin position="434"/>
        <end position="470"/>
    </location>
</feature>
<organism evidence="5 6">
    <name type="scientific">Mycolicibacterium agri</name>
    <name type="common">Mycobacterium agri</name>
    <dbReference type="NCBI Taxonomy" id="36811"/>
    <lineage>
        <taxon>Bacteria</taxon>
        <taxon>Bacillati</taxon>
        <taxon>Actinomycetota</taxon>
        <taxon>Actinomycetes</taxon>
        <taxon>Mycobacteriales</taxon>
        <taxon>Mycobacteriaceae</taxon>
        <taxon>Mycolicibacterium</taxon>
    </lineage>
</organism>
<name>A0A2A7N1K3_MYCAG</name>
<feature type="region of interest" description="Disordered" evidence="1">
    <location>
        <begin position="404"/>
        <end position="523"/>
    </location>
</feature>
<comment type="caution">
    <text evidence="5">The sequence shown here is derived from an EMBL/GenBank/DDBJ whole genome shotgun (WGS) entry which is preliminary data.</text>
</comment>
<dbReference type="OrthoDB" id="4741753at2"/>
<dbReference type="Proteomes" id="UP000220914">
    <property type="component" value="Unassembled WGS sequence"/>
</dbReference>
<evidence type="ECO:0000313" key="7">
    <source>
        <dbReference type="Proteomes" id="UP000465302"/>
    </source>
</evidence>
<feature type="compositionally biased region" description="Polar residues" evidence="1">
    <location>
        <begin position="509"/>
        <end position="521"/>
    </location>
</feature>
<dbReference type="InterPro" id="IPR005693">
    <property type="entry name" value="Mce"/>
</dbReference>
<reference evidence="5 6" key="1">
    <citation type="submission" date="2017-10" db="EMBL/GenBank/DDBJ databases">
        <title>The new phylogeny of genus Mycobacterium.</title>
        <authorList>
            <person name="Tortoli E."/>
            <person name="Trovato A."/>
            <person name="Cirillo D.M."/>
        </authorList>
    </citation>
    <scope>NUCLEOTIDE SEQUENCE [LARGE SCALE GENOMIC DNA]</scope>
    <source>
        <strain evidence="5 6">CCUG37673</strain>
    </source>
</reference>
<keyword evidence="2" id="KW-0812">Transmembrane</keyword>